<dbReference type="OrthoDB" id="5290015at2759"/>
<gene>
    <name evidence="1" type="ORF">AJ79_06131</name>
</gene>
<evidence type="ECO:0000313" key="1">
    <source>
        <dbReference type="EMBL" id="PGH07923.1"/>
    </source>
</evidence>
<reference evidence="1 2" key="1">
    <citation type="submission" date="2017-10" db="EMBL/GenBank/DDBJ databases">
        <title>Comparative genomics in systemic dimorphic fungi from Ajellomycetaceae.</title>
        <authorList>
            <person name="Munoz J.F."/>
            <person name="Mcewen J.G."/>
            <person name="Clay O.K."/>
            <person name="Cuomo C.A."/>
        </authorList>
    </citation>
    <scope>NUCLEOTIDE SEQUENCE [LARGE SCALE GENOMIC DNA]</scope>
    <source>
        <strain evidence="1 2">UAMH5409</strain>
    </source>
</reference>
<proteinExistence type="predicted"/>
<protein>
    <submittedName>
        <fullName evidence="1">Uncharacterized protein</fullName>
    </submittedName>
</protein>
<sequence length="77" mass="8624">MLITWLGNGRPSTPEQMAVEGYDFGGNFGEAGRYFELYAFGGTMEYYQDNTQDNGQCGVAYQLDANGGAWQIRPRRD</sequence>
<keyword evidence="2" id="KW-1185">Reference proteome</keyword>
<dbReference type="AlphaFoldDB" id="A0A2B7XGN5"/>
<evidence type="ECO:0000313" key="2">
    <source>
        <dbReference type="Proteomes" id="UP000223968"/>
    </source>
</evidence>
<organism evidence="1 2">
    <name type="scientific">Helicocarpus griseus UAMH5409</name>
    <dbReference type="NCBI Taxonomy" id="1447875"/>
    <lineage>
        <taxon>Eukaryota</taxon>
        <taxon>Fungi</taxon>
        <taxon>Dikarya</taxon>
        <taxon>Ascomycota</taxon>
        <taxon>Pezizomycotina</taxon>
        <taxon>Eurotiomycetes</taxon>
        <taxon>Eurotiomycetidae</taxon>
        <taxon>Onygenales</taxon>
        <taxon>Ajellomycetaceae</taxon>
        <taxon>Helicocarpus</taxon>
    </lineage>
</organism>
<name>A0A2B7XGN5_9EURO</name>
<dbReference type="Proteomes" id="UP000223968">
    <property type="component" value="Unassembled WGS sequence"/>
</dbReference>
<dbReference type="EMBL" id="PDNB01000105">
    <property type="protein sequence ID" value="PGH07923.1"/>
    <property type="molecule type" value="Genomic_DNA"/>
</dbReference>
<accession>A0A2B7XGN5</accession>
<comment type="caution">
    <text evidence="1">The sequence shown here is derived from an EMBL/GenBank/DDBJ whole genome shotgun (WGS) entry which is preliminary data.</text>
</comment>